<accession>A0A8M3AQM9</accession>
<dbReference type="KEGG" id="dre:103908936"/>
<dbReference type="Proteomes" id="UP000000437">
    <property type="component" value="Chromosome 16"/>
</dbReference>
<protein>
    <submittedName>
        <fullName evidence="2">Uncharacterized protein isoform X1</fullName>
    </submittedName>
</protein>
<keyword evidence="1" id="KW-1185">Reference proteome</keyword>
<evidence type="ECO:0000313" key="2">
    <source>
        <dbReference type="RefSeq" id="XP_009290651.1"/>
    </source>
</evidence>
<dbReference type="AlphaFoldDB" id="A0A8M3AQM9"/>
<gene>
    <name evidence="2" type="primary">LOC103908936</name>
</gene>
<name>A0A8M3AQM9_DANRE</name>
<dbReference type="RefSeq" id="XP_009290651.1">
    <property type="nucleotide sequence ID" value="XM_009292376.5"/>
</dbReference>
<organism evidence="1 2">
    <name type="scientific">Danio rerio</name>
    <name type="common">Zebrafish</name>
    <name type="synonym">Brachydanio rerio</name>
    <dbReference type="NCBI Taxonomy" id="7955"/>
    <lineage>
        <taxon>Eukaryota</taxon>
        <taxon>Metazoa</taxon>
        <taxon>Chordata</taxon>
        <taxon>Craniata</taxon>
        <taxon>Vertebrata</taxon>
        <taxon>Euteleostomi</taxon>
        <taxon>Actinopterygii</taxon>
        <taxon>Neopterygii</taxon>
        <taxon>Teleostei</taxon>
        <taxon>Ostariophysi</taxon>
        <taxon>Cypriniformes</taxon>
        <taxon>Danionidae</taxon>
        <taxon>Danioninae</taxon>
        <taxon>Danio</taxon>
    </lineage>
</organism>
<dbReference type="GeneID" id="103908936"/>
<proteinExistence type="predicted"/>
<reference evidence="2" key="1">
    <citation type="submission" date="2025-08" db="UniProtKB">
        <authorList>
            <consortium name="RefSeq"/>
        </authorList>
    </citation>
    <scope>IDENTIFICATION</scope>
    <source>
        <strain evidence="2">Tuebingen</strain>
        <tissue evidence="2">Fibroblasts and whole tissue</tissue>
    </source>
</reference>
<sequence length="312" mass="36034">MHKDGRTSPSAQFKKQHLSLSNIKKTETIKNDYLLKPYIPDYPELVEFQVKKVSHVTGEHGVLGIFANSGFKQPSNLENNKHYFLWWNLSVTSHDIFSAEDRFLTSLFPGRSAAQICNGSPILQHFTNSEAFLEESSYGNFRFTFSLKELLWHYGNQFCGPDRPVLHIYDTALYKKEIQYTVVVHPPNVHLYDDYPRLPNDGVGDSVCWYNNGAMWWRCQSPSDDYNSVLEVNRFDGIVSVSPLDSVYYVWDHVSVAFHMEPGWVLHVDRDRLFKRVTACEVSHHHLLRFPDVPLSLCKAKSILADLKTRYG</sequence>
<evidence type="ECO:0000313" key="1">
    <source>
        <dbReference type="Proteomes" id="UP000000437"/>
    </source>
</evidence>
<dbReference type="OrthoDB" id="9942170at2759"/>